<dbReference type="STRING" id="676599.ARC20_04345"/>
<sequence>MKTSLLALGLLAALPFAASAADNISYNYVEGDYIKTNVDGPDADGWGIKGSYAFHPNFHVFAGYAKQKFDGAGDLDVNQWNVGLGYNYAISNSTDLLARVSYQNWDPEHYGKDFNGWATEVGVNNSFGPRFSAYLLAGYEDYAKRDNINPEGEFYGRLGGQFNFNKNWALSGDVKMYTDNGDVQWSVGPRLSW</sequence>
<organism evidence="4 5">
    <name type="scientific">Stenotrophomonas panacihumi</name>
    <dbReference type="NCBI Taxonomy" id="676599"/>
    <lineage>
        <taxon>Bacteria</taxon>
        <taxon>Pseudomonadati</taxon>
        <taxon>Pseudomonadota</taxon>
        <taxon>Gammaproteobacteria</taxon>
        <taxon>Lysobacterales</taxon>
        <taxon>Lysobacteraceae</taxon>
        <taxon>Stenotrophomonas</taxon>
    </lineage>
</organism>
<evidence type="ECO:0000256" key="1">
    <source>
        <dbReference type="ARBA" id="ARBA00022729"/>
    </source>
</evidence>
<comment type="caution">
    <text evidence="4">The sequence shown here is derived from an EMBL/GenBank/DDBJ whole genome shotgun (WGS) entry which is preliminary data.</text>
</comment>
<dbReference type="Proteomes" id="UP000051802">
    <property type="component" value="Unassembled WGS sequence"/>
</dbReference>
<feature type="signal peptide" evidence="2">
    <location>
        <begin position="1"/>
        <end position="20"/>
    </location>
</feature>
<dbReference type="InterPro" id="IPR027385">
    <property type="entry name" value="Beta-barrel_OMP"/>
</dbReference>
<dbReference type="RefSeq" id="WP_057644065.1">
    <property type="nucleotide sequence ID" value="NZ_LLXU01000050.1"/>
</dbReference>
<accession>A0A0R0B117</accession>
<dbReference type="AlphaFoldDB" id="A0A0R0B117"/>
<keyword evidence="5" id="KW-1185">Reference proteome</keyword>
<dbReference type="InterPro" id="IPR023614">
    <property type="entry name" value="Porin_dom_sf"/>
</dbReference>
<evidence type="ECO:0000313" key="5">
    <source>
        <dbReference type="Proteomes" id="UP000051802"/>
    </source>
</evidence>
<dbReference type="SUPFAM" id="SSF56935">
    <property type="entry name" value="Porins"/>
    <property type="match status" value="1"/>
</dbReference>
<evidence type="ECO:0000256" key="2">
    <source>
        <dbReference type="SAM" id="SignalP"/>
    </source>
</evidence>
<keyword evidence="1 2" id="KW-0732">Signal</keyword>
<evidence type="ECO:0000259" key="3">
    <source>
        <dbReference type="Pfam" id="PF13505"/>
    </source>
</evidence>
<dbReference type="NCBIfam" id="NF041455">
    <property type="entry name" value="DSF_Ax21"/>
    <property type="match status" value="1"/>
</dbReference>
<dbReference type="NCBIfam" id="TIGR04273">
    <property type="entry name" value="Y_sulf_Ax21"/>
    <property type="match status" value="1"/>
</dbReference>
<dbReference type="InterPro" id="IPR026364">
    <property type="entry name" value="Ax21"/>
</dbReference>
<dbReference type="Gene3D" id="2.40.160.10">
    <property type="entry name" value="Porin"/>
    <property type="match status" value="1"/>
</dbReference>
<protein>
    <recommendedName>
        <fullName evidence="3">Outer membrane protein beta-barrel domain-containing protein</fullName>
    </recommendedName>
</protein>
<feature type="domain" description="Outer membrane protein beta-barrel" evidence="3">
    <location>
        <begin position="7"/>
        <end position="172"/>
    </location>
</feature>
<feature type="chain" id="PRO_5006391651" description="Outer membrane protein beta-barrel domain-containing protein" evidence="2">
    <location>
        <begin position="21"/>
        <end position="193"/>
    </location>
</feature>
<dbReference type="Pfam" id="PF13505">
    <property type="entry name" value="OMP_b-brl"/>
    <property type="match status" value="1"/>
</dbReference>
<gene>
    <name evidence="4" type="ORF">ARC20_04345</name>
</gene>
<dbReference type="EMBL" id="LLXU01000050">
    <property type="protein sequence ID" value="KRG46904.1"/>
    <property type="molecule type" value="Genomic_DNA"/>
</dbReference>
<proteinExistence type="predicted"/>
<evidence type="ECO:0000313" key="4">
    <source>
        <dbReference type="EMBL" id="KRG46904.1"/>
    </source>
</evidence>
<reference evidence="4 5" key="1">
    <citation type="submission" date="2015-10" db="EMBL/GenBank/DDBJ databases">
        <title>Genome sequencing and analysis of members of genus Stenotrophomonas.</title>
        <authorList>
            <person name="Patil P.P."/>
            <person name="Midha S."/>
            <person name="Patil P.B."/>
        </authorList>
    </citation>
    <scope>NUCLEOTIDE SEQUENCE [LARGE SCALE GENOMIC DNA]</scope>
    <source>
        <strain evidence="4 5">JCM 16536</strain>
    </source>
</reference>
<dbReference type="OrthoDB" id="5974338at2"/>
<name>A0A0R0B117_9GAMM</name>